<keyword evidence="2" id="KW-0805">Transcription regulation</keyword>
<keyword evidence="4" id="KW-0804">Transcription</keyword>
<name>A0A1C0YPV6_9BACL</name>
<dbReference type="Proteomes" id="UP000093482">
    <property type="component" value="Unassembled WGS sequence"/>
</dbReference>
<protein>
    <recommendedName>
        <fullName evidence="5">HTH merR-type domain-containing protein</fullName>
    </recommendedName>
</protein>
<dbReference type="InterPro" id="IPR047057">
    <property type="entry name" value="MerR_fam"/>
</dbReference>
<dbReference type="InterPro" id="IPR000551">
    <property type="entry name" value="MerR-type_HTH_dom"/>
</dbReference>
<organism evidence="6 7">
    <name type="scientific">Caryophanon latum</name>
    <dbReference type="NCBI Taxonomy" id="33977"/>
    <lineage>
        <taxon>Bacteria</taxon>
        <taxon>Bacillati</taxon>
        <taxon>Bacillota</taxon>
        <taxon>Bacilli</taxon>
        <taxon>Bacillales</taxon>
        <taxon>Caryophanaceae</taxon>
        <taxon>Caryophanon</taxon>
    </lineage>
</organism>
<dbReference type="Pfam" id="PF00376">
    <property type="entry name" value="MerR"/>
    <property type="match status" value="1"/>
</dbReference>
<dbReference type="PANTHER" id="PTHR30204">
    <property type="entry name" value="REDOX-CYCLING DRUG-SENSING TRANSCRIPTIONAL ACTIVATOR SOXR"/>
    <property type="match status" value="1"/>
</dbReference>
<evidence type="ECO:0000256" key="3">
    <source>
        <dbReference type="ARBA" id="ARBA00023125"/>
    </source>
</evidence>
<dbReference type="InterPro" id="IPR009061">
    <property type="entry name" value="DNA-bd_dom_put_sf"/>
</dbReference>
<reference evidence="6 7" key="1">
    <citation type="submission" date="2016-07" db="EMBL/GenBank/DDBJ databases">
        <title>Caryophanon latum genome sequencing.</title>
        <authorList>
            <person name="Verma A."/>
            <person name="Pal Y."/>
            <person name="Krishnamurthi S."/>
        </authorList>
    </citation>
    <scope>NUCLEOTIDE SEQUENCE [LARGE SCALE GENOMIC DNA]</scope>
    <source>
        <strain evidence="6 7">DSM 14151</strain>
    </source>
</reference>
<dbReference type="CDD" id="cd00592">
    <property type="entry name" value="HTH_MerR-like"/>
    <property type="match status" value="1"/>
</dbReference>
<evidence type="ECO:0000313" key="6">
    <source>
        <dbReference type="EMBL" id="OCS89182.1"/>
    </source>
</evidence>
<dbReference type="AlphaFoldDB" id="A0A1C0YPV6"/>
<dbReference type="GO" id="GO:0003677">
    <property type="term" value="F:DNA binding"/>
    <property type="evidence" value="ECO:0007669"/>
    <property type="project" value="UniProtKB-KW"/>
</dbReference>
<comment type="caution">
    <text evidence="6">The sequence shown here is derived from an EMBL/GenBank/DDBJ whole genome shotgun (WGS) entry which is preliminary data.</text>
</comment>
<proteinExistence type="predicted"/>
<dbReference type="GO" id="GO:0003700">
    <property type="term" value="F:DNA-binding transcription factor activity"/>
    <property type="evidence" value="ECO:0007669"/>
    <property type="project" value="InterPro"/>
</dbReference>
<keyword evidence="3" id="KW-0238">DNA-binding</keyword>
<evidence type="ECO:0000256" key="4">
    <source>
        <dbReference type="ARBA" id="ARBA00023163"/>
    </source>
</evidence>
<dbReference type="SMART" id="SM00422">
    <property type="entry name" value="HTH_MERR"/>
    <property type="match status" value="2"/>
</dbReference>
<dbReference type="PANTHER" id="PTHR30204:SF69">
    <property type="entry name" value="MERR-FAMILY TRANSCRIPTIONAL REGULATOR"/>
    <property type="match status" value="1"/>
</dbReference>
<gene>
    <name evidence="6" type="ORF">A6K76_12560</name>
</gene>
<sequence length="240" mass="28027">MRTKEIAETVGVHVNTVRLYEELGYIAPVPRLANGYRHYHDLHMQQMRIARLAFEHEFIQHNLRKMATDIVKKSGAQQFHEALIAARDYETFLRQELTFAKQAIKVATALLTEPLENETTYTHKQVATRLQLTENVLRNWERNGLYEVSRNAQNRRQYHEKDVQKLLIIRVLRSAHYSIASILQLFMALHTVASEIDMQTLLNDVPFTTEFYNVTDGLGRNLQHAIDNVMHIQHILTQLQ</sequence>
<keyword evidence="7" id="KW-1185">Reference proteome</keyword>
<dbReference type="SUPFAM" id="SSF46955">
    <property type="entry name" value="Putative DNA-binding domain"/>
    <property type="match status" value="2"/>
</dbReference>
<keyword evidence="1" id="KW-0678">Repressor</keyword>
<evidence type="ECO:0000256" key="2">
    <source>
        <dbReference type="ARBA" id="ARBA00023015"/>
    </source>
</evidence>
<evidence type="ECO:0000259" key="5">
    <source>
        <dbReference type="PROSITE" id="PS50937"/>
    </source>
</evidence>
<feature type="domain" description="HTH merR-type" evidence="5">
    <location>
        <begin position="1"/>
        <end position="55"/>
    </location>
</feature>
<dbReference type="PROSITE" id="PS50937">
    <property type="entry name" value="HTH_MERR_2"/>
    <property type="match status" value="2"/>
</dbReference>
<evidence type="ECO:0000256" key="1">
    <source>
        <dbReference type="ARBA" id="ARBA00022491"/>
    </source>
</evidence>
<dbReference type="OrthoDB" id="122388at2"/>
<dbReference type="RefSeq" id="WP_066465165.1">
    <property type="nucleotide sequence ID" value="NZ_MATO01000044.1"/>
</dbReference>
<feature type="domain" description="HTH merR-type" evidence="5">
    <location>
        <begin position="120"/>
        <end position="188"/>
    </location>
</feature>
<dbReference type="Pfam" id="PF13411">
    <property type="entry name" value="MerR_1"/>
    <property type="match status" value="1"/>
</dbReference>
<dbReference type="Gene3D" id="1.10.1660.10">
    <property type="match status" value="2"/>
</dbReference>
<accession>A0A1C0YPV6</accession>
<evidence type="ECO:0000313" key="7">
    <source>
        <dbReference type="Proteomes" id="UP000093482"/>
    </source>
</evidence>
<dbReference type="EMBL" id="MATO01000044">
    <property type="protein sequence ID" value="OCS89182.1"/>
    <property type="molecule type" value="Genomic_DNA"/>
</dbReference>